<dbReference type="Proteomes" id="UP000788993">
    <property type="component" value="Unassembled WGS sequence"/>
</dbReference>
<proteinExistence type="predicted"/>
<evidence type="ECO:0000313" key="1">
    <source>
        <dbReference type="EMBL" id="KAH3674042.1"/>
    </source>
</evidence>
<name>A0A9P8PL31_9ASCO</name>
<protein>
    <submittedName>
        <fullName evidence="1">Uncharacterized protein</fullName>
    </submittedName>
</protein>
<dbReference type="EMBL" id="JAEUBD010000526">
    <property type="protein sequence ID" value="KAH3674042.1"/>
    <property type="molecule type" value="Genomic_DNA"/>
</dbReference>
<keyword evidence="2" id="KW-1185">Reference proteome</keyword>
<gene>
    <name evidence="1" type="ORF">OGATHE_002022</name>
</gene>
<organism evidence="1 2">
    <name type="scientific">Ogataea polymorpha</name>
    <dbReference type="NCBI Taxonomy" id="460523"/>
    <lineage>
        <taxon>Eukaryota</taxon>
        <taxon>Fungi</taxon>
        <taxon>Dikarya</taxon>
        <taxon>Ascomycota</taxon>
        <taxon>Saccharomycotina</taxon>
        <taxon>Pichiomycetes</taxon>
        <taxon>Pichiales</taxon>
        <taxon>Pichiaceae</taxon>
        <taxon>Ogataea</taxon>
    </lineage>
</organism>
<sequence length="110" mass="12410">MSSLELLYFDWPNSRTWTISSNVSFPSWFASTSCSCWAPLPVPISFSLNCSPYLLTDEEYRFSLLTRFTVGYSSRCGSNERLRDSATVAATKITAAIKYLVDLCMAMVYT</sequence>
<reference evidence="1" key="1">
    <citation type="journal article" date="2021" name="Open Biol.">
        <title>Shared evolutionary footprints suggest mitochondrial oxidative damage underlies multiple complex I losses in fungi.</title>
        <authorList>
            <person name="Schikora-Tamarit M.A."/>
            <person name="Marcet-Houben M."/>
            <person name="Nosek J."/>
            <person name="Gabaldon T."/>
        </authorList>
    </citation>
    <scope>NUCLEOTIDE SEQUENCE</scope>
    <source>
        <strain evidence="1">NCAIM Y.01608</strain>
    </source>
</reference>
<dbReference type="AlphaFoldDB" id="A0A9P8PL31"/>
<evidence type="ECO:0000313" key="2">
    <source>
        <dbReference type="Proteomes" id="UP000788993"/>
    </source>
</evidence>
<reference evidence="1" key="2">
    <citation type="submission" date="2021-01" db="EMBL/GenBank/DDBJ databases">
        <authorList>
            <person name="Schikora-Tamarit M.A."/>
        </authorList>
    </citation>
    <scope>NUCLEOTIDE SEQUENCE</scope>
    <source>
        <strain evidence="1">NCAIM Y.01608</strain>
    </source>
</reference>
<comment type="caution">
    <text evidence="1">The sequence shown here is derived from an EMBL/GenBank/DDBJ whole genome shotgun (WGS) entry which is preliminary data.</text>
</comment>
<accession>A0A9P8PL31</accession>